<evidence type="ECO:0000313" key="2">
    <source>
        <dbReference type="Proteomes" id="UP000676456"/>
    </source>
</evidence>
<proteinExistence type="predicted"/>
<sequence length="45" mass="5623">MLKKLLTLFKGSNRDYDTPRYYEEYDELDDELDEDFEEEEDAYYL</sequence>
<comment type="caution">
    <text evidence="1">The sequence shown here is derived from an EMBL/GenBank/DDBJ whole genome shotgun (WGS) entry which is preliminary data.</text>
</comment>
<gene>
    <name evidence="1" type="ORF">KHA91_11165</name>
</gene>
<name>A0A942Z380_9BACI</name>
<reference evidence="1 2" key="1">
    <citation type="submission" date="2021-05" db="EMBL/GenBank/DDBJ databases">
        <title>Novel Bacillus species.</title>
        <authorList>
            <person name="Liu G."/>
        </authorList>
    </citation>
    <scope>NUCLEOTIDE SEQUENCE [LARGE SCALE GENOMIC DNA]</scope>
    <source>
        <strain evidence="1 2">FJAT-49682</strain>
    </source>
</reference>
<dbReference type="RefSeq" id="WP_213098326.1">
    <property type="nucleotide sequence ID" value="NZ_JAGYPK010000002.1"/>
</dbReference>
<protein>
    <submittedName>
        <fullName evidence="1">Uncharacterized protein</fullName>
    </submittedName>
</protein>
<dbReference type="EMBL" id="JAGYPN010000002">
    <property type="protein sequence ID" value="MBS4223303.1"/>
    <property type="molecule type" value="Genomic_DNA"/>
</dbReference>
<organism evidence="1 2">
    <name type="scientific">Lederbergia citrea</name>
    <dbReference type="NCBI Taxonomy" id="2833581"/>
    <lineage>
        <taxon>Bacteria</taxon>
        <taxon>Bacillati</taxon>
        <taxon>Bacillota</taxon>
        <taxon>Bacilli</taxon>
        <taxon>Bacillales</taxon>
        <taxon>Bacillaceae</taxon>
        <taxon>Lederbergia</taxon>
    </lineage>
</organism>
<keyword evidence="2" id="KW-1185">Reference proteome</keyword>
<dbReference type="AlphaFoldDB" id="A0A942Z380"/>
<accession>A0A942Z380</accession>
<evidence type="ECO:0000313" key="1">
    <source>
        <dbReference type="EMBL" id="MBS4223303.1"/>
    </source>
</evidence>
<dbReference type="Proteomes" id="UP000676456">
    <property type="component" value="Unassembled WGS sequence"/>
</dbReference>